<gene>
    <name evidence="6" type="primary">mreC</name>
    <name evidence="6" type="ORF">COT49_00055</name>
</gene>
<comment type="similarity">
    <text evidence="1">Belongs to the MreC family.</text>
</comment>
<dbReference type="NCBIfam" id="TIGR00219">
    <property type="entry name" value="mreC"/>
    <property type="match status" value="1"/>
</dbReference>
<dbReference type="AlphaFoldDB" id="A0A2H0XEY8"/>
<dbReference type="Pfam" id="PF04085">
    <property type="entry name" value="MreC"/>
    <property type="match status" value="1"/>
</dbReference>
<evidence type="ECO:0000256" key="4">
    <source>
        <dbReference type="ARBA" id="ARBA00032089"/>
    </source>
</evidence>
<organism evidence="6 7">
    <name type="scientific">candidate division WWE3 bacterium CG08_land_8_20_14_0_20_40_13</name>
    <dbReference type="NCBI Taxonomy" id="1975084"/>
    <lineage>
        <taxon>Bacteria</taxon>
        <taxon>Katanobacteria</taxon>
    </lineage>
</organism>
<evidence type="ECO:0000256" key="2">
    <source>
        <dbReference type="ARBA" id="ARBA00013855"/>
    </source>
</evidence>
<dbReference type="EMBL" id="PEYT01000001">
    <property type="protein sequence ID" value="PIS23452.1"/>
    <property type="molecule type" value="Genomic_DNA"/>
</dbReference>
<evidence type="ECO:0000259" key="5">
    <source>
        <dbReference type="Pfam" id="PF04085"/>
    </source>
</evidence>
<comment type="caution">
    <text evidence="6">The sequence shown here is derived from an EMBL/GenBank/DDBJ whole genome shotgun (WGS) entry which is preliminary data.</text>
</comment>
<dbReference type="InterPro" id="IPR042177">
    <property type="entry name" value="Cell/Rod_1"/>
</dbReference>
<protein>
    <recommendedName>
        <fullName evidence="2">Cell shape-determining protein MreC</fullName>
    </recommendedName>
    <alternativeName>
        <fullName evidence="4">Cell shape protein MreC</fullName>
    </alternativeName>
</protein>
<dbReference type="Gene3D" id="2.40.10.350">
    <property type="entry name" value="Rod shape-determining protein MreC, domain 2"/>
    <property type="match status" value="1"/>
</dbReference>
<reference evidence="7" key="1">
    <citation type="submission" date="2017-09" db="EMBL/GenBank/DDBJ databases">
        <title>Depth-based differentiation of microbial function through sediment-hosted aquifers and enrichment of novel symbionts in the deep terrestrial subsurface.</title>
        <authorList>
            <person name="Probst A.J."/>
            <person name="Ladd B."/>
            <person name="Jarett J.K."/>
            <person name="Geller-Mcgrath D.E."/>
            <person name="Sieber C.M.K."/>
            <person name="Emerson J.B."/>
            <person name="Anantharaman K."/>
            <person name="Thomas B.C."/>
            <person name="Malmstrom R."/>
            <person name="Stieglmeier M."/>
            <person name="Klingl A."/>
            <person name="Woyke T."/>
            <person name="Ryan C.M."/>
            <person name="Banfield J.F."/>
        </authorList>
    </citation>
    <scope>NUCLEOTIDE SEQUENCE [LARGE SCALE GENOMIC DNA]</scope>
</reference>
<feature type="domain" description="Rod shape-determining protein MreC beta-barrel core" evidence="5">
    <location>
        <begin position="120"/>
        <end position="261"/>
    </location>
</feature>
<evidence type="ECO:0000313" key="6">
    <source>
        <dbReference type="EMBL" id="PIS23452.1"/>
    </source>
</evidence>
<dbReference type="InterPro" id="IPR042175">
    <property type="entry name" value="Cell/Rod_MreC_2"/>
</dbReference>
<keyword evidence="3" id="KW-0133">Cell shape</keyword>
<dbReference type="GO" id="GO:0005886">
    <property type="term" value="C:plasma membrane"/>
    <property type="evidence" value="ECO:0007669"/>
    <property type="project" value="TreeGrafter"/>
</dbReference>
<evidence type="ECO:0000256" key="3">
    <source>
        <dbReference type="ARBA" id="ARBA00022960"/>
    </source>
</evidence>
<dbReference type="GO" id="GO:0008360">
    <property type="term" value="P:regulation of cell shape"/>
    <property type="evidence" value="ECO:0007669"/>
    <property type="project" value="UniProtKB-KW"/>
</dbReference>
<evidence type="ECO:0000256" key="1">
    <source>
        <dbReference type="ARBA" id="ARBA00009369"/>
    </source>
</evidence>
<sequence>MTVWAPLKYLLAAILLLMLGLTPFSRAVRGGVSAFFGPFVFGFYKISQGLVSEVYFWKDLRGLAVENTLLQKQVAYLKSQTVRLDETARENEVLKKQFNGKINDWQGDLIMARVLGWGQTTAASSKTIILNKGTTQGLLEGDPVILDGNLVGQIVQVYENSALCRLASDSNFKAAVVTQKSRVFGTIAGDFGTKLRLEHILQAENLDTGEAVITSGMDGKFPKGLVVGFVESVTSAPSAVEKTAVINSAISFTRLEEVFIWKKGQ</sequence>
<dbReference type="Proteomes" id="UP000230340">
    <property type="component" value="Unassembled WGS sequence"/>
</dbReference>
<dbReference type="InterPro" id="IPR007221">
    <property type="entry name" value="MreC"/>
</dbReference>
<accession>A0A2H0XEY8</accession>
<evidence type="ECO:0000313" key="7">
    <source>
        <dbReference type="Proteomes" id="UP000230340"/>
    </source>
</evidence>
<proteinExistence type="inferred from homology"/>
<dbReference type="PANTHER" id="PTHR34138:SF1">
    <property type="entry name" value="CELL SHAPE-DETERMINING PROTEIN MREC"/>
    <property type="match status" value="1"/>
</dbReference>
<dbReference type="PIRSF" id="PIRSF038471">
    <property type="entry name" value="MreC"/>
    <property type="match status" value="1"/>
</dbReference>
<dbReference type="InterPro" id="IPR055342">
    <property type="entry name" value="MreC_beta-barrel_core"/>
</dbReference>
<dbReference type="Gene3D" id="2.40.10.340">
    <property type="entry name" value="Rod shape-determining protein MreC, domain 1"/>
    <property type="match status" value="1"/>
</dbReference>
<name>A0A2H0XEY8_UNCKA</name>
<dbReference type="PANTHER" id="PTHR34138">
    <property type="entry name" value="CELL SHAPE-DETERMINING PROTEIN MREC"/>
    <property type="match status" value="1"/>
</dbReference>